<accession>A0A1L1PJY1</accession>
<dbReference type="EMBL" id="CCAE010000049">
    <property type="protein sequence ID" value="CDN89680.1"/>
    <property type="molecule type" value="Genomic_DNA"/>
</dbReference>
<evidence type="ECO:0000259" key="1">
    <source>
        <dbReference type="Pfam" id="PF06904"/>
    </source>
</evidence>
<evidence type="ECO:0000313" key="3">
    <source>
        <dbReference type="Proteomes" id="UP000028878"/>
    </source>
</evidence>
<dbReference type="InterPro" id="IPR009683">
    <property type="entry name" value="Extensin-like_C"/>
</dbReference>
<dbReference type="AlphaFoldDB" id="A0A1L1PJY1"/>
<proteinExistence type="predicted"/>
<dbReference type="Pfam" id="PF06904">
    <property type="entry name" value="Extensin-like_C"/>
    <property type="match status" value="1"/>
</dbReference>
<protein>
    <submittedName>
        <fullName evidence="2">Extensin family protein</fullName>
    </submittedName>
</protein>
<gene>
    <name evidence="2" type="ORF">BN948_04119</name>
</gene>
<name>A0A1L1PJY1_HYDIT</name>
<keyword evidence="3" id="KW-1185">Reference proteome</keyword>
<dbReference type="Proteomes" id="UP000028878">
    <property type="component" value="Unassembled WGS sequence"/>
</dbReference>
<reference evidence="3" key="2">
    <citation type="submission" date="2014-11" db="EMBL/GenBank/DDBJ databases">
        <title>Draft genome sequence of Hydrogenophaga intermedia S1.</title>
        <authorList>
            <person name="Gan H.M."/>
            <person name="Chew T.H."/>
            <person name="Stolz A."/>
        </authorList>
    </citation>
    <scope>NUCLEOTIDE SEQUENCE [LARGE SCALE GENOMIC DNA]</scope>
    <source>
        <strain evidence="3">S1</strain>
    </source>
</reference>
<feature type="domain" description="Extensin-like C-terminal" evidence="1">
    <location>
        <begin position="62"/>
        <end position="233"/>
    </location>
</feature>
<reference evidence="3" key="1">
    <citation type="submission" date="2014-02" db="EMBL/GenBank/DDBJ databases">
        <authorList>
            <person name="Gan H."/>
        </authorList>
    </citation>
    <scope>NUCLEOTIDE SEQUENCE [LARGE SCALE GENOMIC DNA]</scope>
    <source>
        <strain evidence="3">S1</strain>
    </source>
</reference>
<evidence type="ECO:0000313" key="2">
    <source>
        <dbReference type="EMBL" id="CDN89680.1"/>
    </source>
</evidence>
<sequence>MRAWPVLLIAALTTAGVAAWAVHSGRVAVPPEWNPWAPLDIAAEPNWLTRHKLRRLAKDPALCRAVLSRDALEHTPVPDNDLGNGCGWRDAVRVDDARFAPAFTLTCKAAVSLAMWERHDLQVAAMIHLGARVTRVEHLGSYACRNVRGAGGEGSRRSQHAAANALDVTGFRVADGRRVRVLTHWLGDGAEARFLREVRDGACHFFDGTLSPDYNAAHRDHFHLDRGSFRMCR</sequence>
<organism evidence="2 3">
    <name type="scientific">Hydrogenophaga intermedia</name>
    <dbReference type="NCBI Taxonomy" id="65786"/>
    <lineage>
        <taxon>Bacteria</taxon>
        <taxon>Pseudomonadati</taxon>
        <taxon>Pseudomonadota</taxon>
        <taxon>Betaproteobacteria</taxon>
        <taxon>Burkholderiales</taxon>
        <taxon>Comamonadaceae</taxon>
        <taxon>Hydrogenophaga</taxon>
    </lineage>
</organism>
<dbReference type="RefSeq" id="WP_009519473.1">
    <property type="nucleotide sequence ID" value="NZ_CCAE010000049.1"/>
</dbReference>